<dbReference type="AlphaFoldDB" id="A0A317AU38"/>
<organism evidence="1 2">
    <name type="scientific">Pyrenophora tritici-repentis</name>
    <dbReference type="NCBI Taxonomy" id="45151"/>
    <lineage>
        <taxon>Eukaryota</taxon>
        <taxon>Fungi</taxon>
        <taxon>Dikarya</taxon>
        <taxon>Ascomycota</taxon>
        <taxon>Pezizomycotina</taxon>
        <taxon>Dothideomycetes</taxon>
        <taxon>Pleosporomycetidae</taxon>
        <taxon>Pleosporales</taxon>
        <taxon>Pleosporineae</taxon>
        <taxon>Pleosporaceae</taxon>
        <taxon>Pyrenophora</taxon>
    </lineage>
</organism>
<protein>
    <submittedName>
        <fullName evidence="1">Uncharacterized protein</fullName>
    </submittedName>
</protein>
<reference evidence="2" key="1">
    <citation type="journal article" date="2022" name="Microb. Genom.">
        <title>A global pangenome for the wheat fungal pathogen Pyrenophora tritici-repentis and prediction of effector protein structural homology.</title>
        <authorList>
            <person name="Moolhuijzen P.M."/>
            <person name="See P.T."/>
            <person name="Shi G."/>
            <person name="Powell H.R."/>
            <person name="Cockram J."/>
            <person name="Jorgensen L.N."/>
            <person name="Benslimane H."/>
            <person name="Strelkov S.E."/>
            <person name="Turner J."/>
            <person name="Liu Z."/>
            <person name="Moffat C.S."/>
        </authorList>
    </citation>
    <scope>NUCLEOTIDE SEQUENCE [LARGE SCALE GENOMIC DNA]</scope>
</reference>
<comment type="caution">
    <text evidence="1">The sequence shown here is derived from an EMBL/GenBank/DDBJ whole genome shotgun (WGS) entry which is preliminary data.</text>
</comment>
<accession>A0A317AU38</accession>
<evidence type="ECO:0000313" key="1">
    <source>
        <dbReference type="EMBL" id="KAI1509631.1"/>
    </source>
</evidence>
<evidence type="ECO:0000313" key="2">
    <source>
        <dbReference type="Proteomes" id="UP000249757"/>
    </source>
</evidence>
<dbReference type="Proteomes" id="UP000249757">
    <property type="component" value="Unassembled WGS sequence"/>
</dbReference>
<sequence length="63" mass="7396">MVNAFEEAEADKKRKTYNHNYAARCEDEDEGRRKITINMPCRSWMEVLLPASKRLEVKIAPQN</sequence>
<gene>
    <name evidence="1" type="ORF">Ptr86124_011217</name>
</gene>
<keyword evidence="2" id="KW-1185">Reference proteome</keyword>
<dbReference type="EMBL" id="NRDI02000019">
    <property type="protein sequence ID" value="KAI1509631.1"/>
    <property type="molecule type" value="Genomic_DNA"/>
</dbReference>
<name>A0A317AU38_9PLEO</name>
<proteinExistence type="predicted"/>